<keyword evidence="1" id="KW-0614">Plasmid</keyword>
<gene>
    <name evidence="1" type="ORF">mvi_62460</name>
</gene>
<evidence type="ECO:0000313" key="1">
    <source>
        <dbReference type="EMBL" id="BCM87785.1"/>
    </source>
</evidence>
<protein>
    <submittedName>
        <fullName evidence="1">Uncharacterized protein</fullName>
    </submittedName>
</protein>
<dbReference type="EMBL" id="AP024147">
    <property type="protein sequence ID" value="BCM87785.1"/>
    <property type="molecule type" value="Genomic_DNA"/>
</dbReference>
<dbReference type="Proteomes" id="UP000663508">
    <property type="component" value="Plasmid pVL1_2"/>
</dbReference>
<dbReference type="AlphaFoldDB" id="A0A8H9CAT7"/>
<reference evidence="1" key="1">
    <citation type="submission" date="2020-11" db="EMBL/GenBank/DDBJ databases">
        <title>Complete genome sequence of a novel pathogenic Methylobacterium strain isolated from rice in Vietnam.</title>
        <authorList>
            <person name="Lai K."/>
            <person name="Okazaki S."/>
            <person name="Higashi K."/>
            <person name="Mori H."/>
            <person name="Toyoda A."/>
            <person name="Kurokawa K."/>
        </authorList>
    </citation>
    <scope>NUCLEOTIDE SEQUENCE</scope>
    <source>
        <strain evidence="1">VL1</strain>
        <plasmid evidence="1">pVL1_2</plasmid>
    </source>
</reference>
<name>A0A8H9CAT7_9HYPH</name>
<geneLocation type="plasmid" evidence="1 2">
    <name>pVL1_2</name>
</geneLocation>
<evidence type="ECO:0000313" key="2">
    <source>
        <dbReference type="Proteomes" id="UP000663508"/>
    </source>
</evidence>
<proteinExistence type="predicted"/>
<organism evidence="1 2">
    <name type="scientific">Methylobacterium indicum</name>
    <dbReference type="NCBI Taxonomy" id="1775910"/>
    <lineage>
        <taxon>Bacteria</taxon>
        <taxon>Pseudomonadati</taxon>
        <taxon>Pseudomonadota</taxon>
        <taxon>Alphaproteobacteria</taxon>
        <taxon>Hyphomicrobiales</taxon>
        <taxon>Methylobacteriaceae</taxon>
        <taxon>Methylobacterium</taxon>
    </lineage>
</organism>
<dbReference type="KEGG" id="mind:mvi_62460"/>
<accession>A0A8H9CAT7</accession>
<sequence length="300" mass="34679">MGCFDATCMVSNMPIGYNDPIVQVMIGAQKPRDGAISWRDVGLIYPGENWGPIGLPIFGRYSDYGEIMEVEETPAVEWTRLLIGRMIDPEAKDKANPLSLEQLVSRETDGLPIALSYRGQGILARTFMHRRVFDFLTEEFVTKEYDRDNDWKTIKVTGSDRIRTRLTKALEESKPNEARLMELGGKKKRTVEEAKEFFHLCRAMSGYKLCEAMRLGESDNLYGGENLANHDPALFLAEYPRMMRLQIVMQYLRRSYLPVQTIGEQHTPPERHIPFHQMCLSFLTDKWVERRRDMGEDEEE</sequence>